<dbReference type="GO" id="GO:0072380">
    <property type="term" value="C:TRC complex"/>
    <property type="evidence" value="ECO:0007669"/>
    <property type="project" value="TreeGrafter"/>
</dbReference>
<dbReference type="PROSITE" id="PS50005">
    <property type="entry name" value="TPR"/>
    <property type="match status" value="1"/>
</dbReference>
<proteinExistence type="predicted"/>
<evidence type="ECO:0000256" key="1">
    <source>
        <dbReference type="ARBA" id="ARBA00022737"/>
    </source>
</evidence>
<dbReference type="AlphaFoldDB" id="A0A1R1YGQ5"/>
<dbReference type="GO" id="GO:0006620">
    <property type="term" value="P:post-translational protein targeting to endoplasmic reticulum membrane"/>
    <property type="evidence" value="ECO:0007669"/>
    <property type="project" value="TreeGrafter"/>
</dbReference>
<evidence type="ECO:0000313" key="4">
    <source>
        <dbReference type="EMBL" id="OMJ26097.1"/>
    </source>
</evidence>
<dbReference type="EMBL" id="LSSN01000069">
    <property type="protein sequence ID" value="OMJ26097.1"/>
    <property type="molecule type" value="Genomic_DNA"/>
</dbReference>
<dbReference type="Gene3D" id="1.25.40.10">
    <property type="entry name" value="Tetratricopeptide repeat domain"/>
    <property type="match status" value="1"/>
</dbReference>
<protein>
    <submittedName>
        <fullName evidence="4">Serine/threonine-protein phosphatase 5</fullName>
    </submittedName>
</protein>
<dbReference type="SUPFAM" id="SSF48452">
    <property type="entry name" value="TPR-like"/>
    <property type="match status" value="1"/>
</dbReference>
<feature type="repeat" description="TPR" evidence="3">
    <location>
        <begin position="17"/>
        <end position="50"/>
    </location>
</feature>
<gene>
    <name evidence="4" type="ORF">AYI70_g438</name>
</gene>
<evidence type="ECO:0000256" key="2">
    <source>
        <dbReference type="ARBA" id="ARBA00022803"/>
    </source>
</evidence>
<name>A0A1R1YGQ5_9FUNG</name>
<dbReference type="Pfam" id="PF13414">
    <property type="entry name" value="TPR_11"/>
    <property type="match status" value="1"/>
</dbReference>
<evidence type="ECO:0000256" key="3">
    <source>
        <dbReference type="PROSITE-ProRule" id="PRU00339"/>
    </source>
</evidence>
<dbReference type="InterPro" id="IPR019734">
    <property type="entry name" value="TPR_rpt"/>
</dbReference>
<dbReference type="InterPro" id="IPR047150">
    <property type="entry name" value="SGT"/>
</dbReference>
<accession>A0A1R1YGQ5</accession>
<keyword evidence="1" id="KW-0677">Repeat</keyword>
<dbReference type="PANTHER" id="PTHR45831">
    <property type="entry name" value="LD24721P"/>
    <property type="match status" value="1"/>
</dbReference>
<dbReference type="OrthoDB" id="445564at2759"/>
<dbReference type="STRING" id="133412.A0A1R1YGQ5"/>
<dbReference type="Proteomes" id="UP000187283">
    <property type="component" value="Unassembled WGS sequence"/>
</dbReference>
<reference evidence="4 5" key="1">
    <citation type="submission" date="2017-01" db="EMBL/GenBank/DDBJ databases">
        <authorList>
            <person name="Mah S.A."/>
            <person name="Swanson W.J."/>
            <person name="Moy G.W."/>
            <person name="Vacquier V.D."/>
        </authorList>
    </citation>
    <scope>NUCLEOTIDE SEQUENCE [LARGE SCALE GENOMIC DNA]</scope>
    <source>
        <strain evidence="4 5">GSMNP</strain>
    </source>
</reference>
<dbReference type="PANTHER" id="PTHR45831:SF2">
    <property type="entry name" value="LD24721P"/>
    <property type="match status" value="1"/>
</dbReference>
<keyword evidence="5" id="KW-1185">Reference proteome</keyword>
<organism evidence="4 5">
    <name type="scientific">Smittium culicis</name>
    <dbReference type="NCBI Taxonomy" id="133412"/>
    <lineage>
        <taxon>Eukaryota</taxon>
        <taxon>Fungi</taxon>
        <taxon>Fungi incertae sedis</taxon>
        <taxon>Zoopagomycota</taxon>
        <taxon>Kickxellomycotina</taxon>
        <taxon>Harpellomycetes</taxon>
        <taxon>Harpellales</taxon>
        <taxon>Legeriomycetaceae</taxon>
        <taxon>Smittium</taxon>
    </lineage>
</organism>
<sequence>MPNSSADVQNDENIKKAENIKLEANALFAEKKYNQAMEKYTEAITLNPSVPAYYTNRAQCYILTEGYGAAIMYLHF</sequence>
<dbReference type="GO" id="GO:0016020">
    <property type="term" value="C:membrane"/>
    <property type="evidence" value="ECO:0007669"/>
    <property type="project" value="TreeGrafter"/>
</dbReference>
<comment type="caution">
    <text evidence="4">The sequence shown here is derived from an EMBL/GenBank/DDBJ whole genome shotgun (WGS) entry which is preliminary data.</text>
</comment>
<dbReference type="GO" id="GO:0060090">
    <property type="term" value="F:molecular adaptor activity"/>
    <property type="evidence" value="ECO:0007669"/>
    <property type="project" value="TreeGrafter"/>
</dbReference>
<evidence type="ECO:0000313" key="5">
    <source>
        <dbReference type="Proteomes" id="UP000187283"/>
    </source>
</evidence>
<keyword evidence="2 3" id="KW-0802">TPR repeat</keyword>
<dbReference type="InterPro" id="IPR011990">
    <property type="entry name" value="TPR-like_helical_dom_sf"/>
</dbReference>